<evidence type="ECO:0000256" key="8">
    <source>
        <dbReference type="ARBA" id="ARBA00022763"/>
    </source>
</evidence>
<keyword evidence="24" id="KW-1185">Reference proteome</keyword>
<keyword evidence="14" id="KW-0469">Meiosis</keyword>
<keyword evidence="7" id="KW-0547">Nucleotide-binding</keyword>
<comment type="catalytic activity">
    <reaction evidence="19">
        <text>L-seryl-[protein] + ATP = O-phospho-L-seryl-[protein] + ADP + H(+)</text>
        <dbReference type="Rhea" id="RHEA:17989"/>
        <dbReference type="Rhea" id="RHEA-COMP:9863"/>
        <dbReference type="Rhea" id="RHEA-COMP:11604"/>
        <dbReference type="ChEBI" id="CHEBI:15378"/>
        <dbReference type="ChEBI" id="CHEBI:29999"/>
        <dbReference type="ChEBI" id="CHEBI:30616"/>
        <dbReference type="ChEBI" id="CHEBI:83421"/>
        <dbReference type="ChEBI" id="CHEBI:456216"/>
        <dbReference type="EC" id="2.7.11.1"/>
    </reaction>
</comment>
<evidence type="ECO:0000256" key="19">
    <source>
        <dbReference type="ARBA" id="ARBA00048679"/>
    </source>
</evidence>
<evidence type="ECO:0000256" key="15">
    <source>
        <dbReference type="ARBA" id="ARBA00029679"/>
    </source>
</evidence>
<reference evidence="23" key="1">
    <citation type="journal article" date="2019" name="G3 (Bethesda)">
        <title>Genome Assemblies of Two Rare Opportunistic Yeast Pathogens: Diutina rugosa (syn. Candida rugosa) and Trichomonascus ciferrii (syn. Candida ciferrii).</title>
        <authorList>
            <person name="Mixao V."/>
            <person name="Saus E."/>
            <person name="Hansen A.P."/>
            <person name="Lass-Florl C."/>
            <person name="Gabaldon T."/>
        </authorList>
    </citation>
    <scope>NUCLEOTIDE SEQUENCE</scope>
    <source>
        <strain evidence="23">CBS 4856</strain>
    </source>
</reference>
<dbReference type="InterPro" id="IPR012993">
    <property type="entry name" value="UME"/>
</dbReference>
<dbReference type="PROSITE" id="PS50290">
    <property type="entry name" value="PI3_4_KINASE_3"/>
    <property type="match status" value="1"/>
</dbReference>
<dbReference type="InterPro" id="IPR016024">
    <property type="entry name" value="ARM-type_fold"/>
</dbReference>
<evidence type="ECO:0000256" key="17">
    <source>
        <dbReference type="ARBA" id="ARBA00033001"/>
    </source>
</evidence>
<dbReference type="InterPro" id="IPR000403">
    <property type="entry name" value="PI3/4_kinase_cat_dom"/>
</dbReference>
<dbReference type="PROSITE" id="PS51189">
    <property type="entry name" value="FAT"/>
    <property type="match status" value="1"/>
</dbReference>
<evidence type="ECO:0000313" key="23">
    <source>
        <dbReference type="EMBL" id="KAA8917142.1"/>
    </source>
</evidence>
<dbReference type="InterPro" id="IPR011009">
    <property type="entry name" value="Kinase-like_dom_sf"/>
</dbReference>
<dbReference type="InterPro" id="IPR050517">
    <property type="entry name" value="DDR_Repair_Kinase"/>
</dbReference>
<dbReference type="CDD" id="cd00892">
    <property type="entry name" value="PIKKc_ATR"/>
    <property type="match status" value="1"/>
</dbReference>
<comment type="similarity">
    <text evidence="2">Belongs to the PI3/PI4-kinase family. ATM subfamily.</text>
</comment>
<dbReference type="InterPro" id="IPR018936">
    <property type="entry name" value="PI3/4_kinase_CS"/>
</dbReference>
<dbReference type="EC" id="2.7.11.1" evidence="3"/>
<name>A0A642VAK1_9ASCO</name>
<evidence type="ECO:0000259" key="21">
    <source>
        <dbReference type="PROSITE" id="PS51189"/>
    </source>
</evidence>
<evidence type="ECO:0000256" key="16">
    <source>
        <dbReference type="ARBA" id="ARBA00030459"/>
    </source>
</evidence>
<comment type="caution">
    <text evidence="23">The sequence shown here is derived from an EMBL/GenBank/DDBJ whole genome shotgun (WGS) entry which is preliminary data.</text>
</comment>
<dbReference type="GO" id="GO:0005524">
    <property type="term" value="F:ATP binding"/>
    <property type="evidence" value="ECO:0007669"/>
    <property type="project" value="UniProtKB-KW"/>
</dbReference>
<evidence type="ECO:0000256" key="18">
    <source>
        <dbReference type="ARBA" id="ARBA00047899"/>
    </source>
</evidence>
<dbReference type="SUPFAM" id="SSF48371">
    <property type="entry name" value="ARM repeat"/>
    <property type="match status" value="2"/>
</dbReference>
<keyword evidence="9" id="KW-0418">Kinase</keyword>
<dbReference type="SMART" id="SM00146">
    <property type="entry name" value="PI3Kc"/>
    <property type="match status" value="1"/>
</dbReference>
<organism evidence="23 24">
    <name type="scientific">Trichomonascus ciferrii</name>
    <dbReference type="NCBI Taxonomy" id="44093"/>
    <lineage>
        <taxon>Eukaryota</taxon>
        <taxon>Fungi</taxon>
        <taxon>Dikarya</taxon>
        <taxon>Ascomycota</taxon>
        <taxon>Saccharomycotina</taxon>
        <taxon>Dipodascomycetes</taxon>
        <taxon>Dipodascales</taxon>
        <taxon>Trichomonascaceae</taxon>
        <taxon>Trichomonascus</taxon>
        <taxon>Trichomonascus ciferrii complex</taxon>
    </lineage>
</organism>
<evidence type="ECO:0000256" key="10">
    <source>
        <dbReference type="ARBA" id="ARBA00022840"/>
    </source>
</evidence>
<evidence type="ECO:0000313" key="24">
    <source>
        <dbReference type="Proteomes" id="UP000761534"/>
    </source>
</evidence>
<evidence type="ECO:0000256" key="5">
    <source>
        <dbReference type="ARBA" id="ARBA00022527"/>
    </source>
</evidence>
<dbReference type="InterPro" id="IPR003151">
    <property type="entry name" value="PIK-rel_kinase_FAT"/>
</dbReference>
<dbReference type="EMBL" id="SWFS01000063">
    <property type="protein sequence ID" value="KAA8917142.1"/>
    <property type="molecule type" value="Genomic_DNA"/>
</dbReference>
<evidence type="ECO:0000256" key="7">
    <source>
        <dbReference type="ARBA" id="ARBA00022741"/>
    </source>
</evidence>
<dbReference type="Pfam" id="PF02260">
    <property type="entry name" value="FATC"/>
    <property type="match status" value="1"/>
</dbReference>
<dbReference type="InterPro" id="IPR056802">
    <property type="entry name" value="ATR-like_M-HEAT"/>
</dbReference>
<dbReference type="SUPFAM" id="SSF56112">
    <property type="entry name" value="Protein kinase-like (PK-like)"/>
    <property type="match status" value="1"/>
</dbReference>
<dbReference type="InterPro" id="IPR003152">
    <property type="entry name" value="FATC_dom"/>
</dbReference>
<gene>
    <name evidence="23" type="ORF">TRICI_000709</name>
</gene>
<keyword evidence="8" id="KW-0227">DNA damage</keyword>
<evidence type="ECO:0000256" key="14">
    <source>
        <dbReference type="ARBA" id="ARBA00023254"/>
    </source>
</evidence>
<evidence type="ECO:0000256" key="2">
    <source>
        <dbReference type="ARBA" id="ARBA00010769"/>
    </source>
</evidence>
<dbReference type="PANTHER" id="PTHR11139:SF125">
    <property type="entry name" value="SERINE_THREONINE-PROTEIN KINASE MEC1"/>
    <property type="match status" value="1"/>
</dbReference>
<accession>A0A642VAK1</accession>
<dbReference type="InterPro" id="IPR057564">
    <property type="entry name" value="HEAT_ATR"/>
</dbReference>
<dbReference type="Pfam" id="PF08064">
    <property type="entry name" value="UME"/>
    <property type="match status" value="1"/>
</dbReference>
<feature type="domain" description="FAT" evidence="21">
    <location>
        <begin position="1308"/>
        <end position="1798"/>
    </location>
</feature>
<dbReference type="SMART" id="SM01343">
    <property type="entry name" value="FATC"/>
    <property type="match status" value="1"/>
</dbReference>
<evidence type="ECO:0000256" key="11">
    <source>
        <dbReference type="ARBA" id="ARBA00022853"/>
    </source>
</evidence>
<dbReference type="Pfam" id="PF00454">
    <property type="entry name" value="PI3_PI4_kinase"/>
    <property type="match status" value="1"/>
</dbReference>
<dbReference type="InterPro" id="IPR014009">
    <property type="entry name" value="PIK_FAT"/>
</dbReference>
<dbReference type="InterPro" id="IPR036940">
    <property type="entry name" value="PI3/4_kinase_cat_sf"/>
</dbReference>
<keyword evidence="11" id="KW-0156">Chromatin regulator</keyword>
<dbReference type="GO" id="GO:0000077">
    <property type="term" value="P:DNA damage checkpoint signaling"/>
    <property type="evidence" value="ECO:0007669"/>
    <property type="project" value="TreeGrafter"/>
</dbReference>
<dbReference type="GO" id="GO:0005634">
    <property type="term" value="C:nucleus"/>
    <property type="evidence" value="ECO:0007669"/>
    <property type="project" value="UniProtKB-SubCell"/>
</dbReference>
<evidence type="ECO:0000256" key="6">
    <source>
        <dbReference type="ARBA" id="ARBA00022679"/>
    </source>
</evidence>
<dbReference type="Pfam" id="PF02259">
    <property type="entry name" value="FAT"/>
    <property type="match status" value="1"/>
</dbReference>
<dbReference type="GO" id="GO:0000723">
    <property type="term" value="P:telomere maintenance"/>
    <property type="evidence" value="ECO:0007669"/>
    <property type="project" value="TreeGrafter"/>
</dbReference>
<evidence type="ECO:0000256" key="9">
    <source>
        <dbReference type="ARBA" id="ARBA00022777"/>
    </source>
</evidence>
<keyword evidence="13" id="KW-0539">Nucleus</keyword>
<dbReference type="InterPro" id="IPR058681">
    <property type="entry name" value="HEAT_MEC1_N"/>
</dbReference>
<evidence type="ECO:0000259" key="22">
    <source>
        <dbReference type="PROSITE" id="PS51190"/>
    </source>
</evidence>
<evidence type="ECO:0000256" key="3">
    <source>
        <dbReference type="ARBA" id="ARBA00012513"/>
    </source>
</evidence>
<protein>
    <recommendedName>
        <fullName evidence="4">Serine/threonine-protein kinase MEC1</fullName>
        <ecNumber evidence="3">2.7.11.1</ecNumber>
    </recommendedName>
    <alternativeName>
        <fullName evidence="17">ATR homolog</fullName>
    </alternativeName>
    <alternativeName>
        <fullName evidence="16">DNA-damage checkpoint kinase MEC1</fullName>
    </alternativeName>
    <alternativeName>
        <fullName evidence="15">Mitosis entry checkpoint protein 1</fullName>
    </alternativeName>
</protein>
<dbReference type="PANTHER" id="PTHR11139">
    <property type="entry name" value="ATAXIA TELANGIECTASIA MUTATED ATM -RELATED"/>
    <property type="match status" value="1"/>
</dbReference>
<proteinExistence type="inferred from homology"/>
<evidence type="ECO:0000259" key="20">
    <source>
        <dbReference type="PROSITE" id="PS50290"/>
    </source>
</evidence>
<dbReference type="Proteomes" id="UP000761534">
    <property type="component" value="Unassembled WGS sequence"/>
</dbReference>
<comment type="catalytic activity">
    <reaction evidence="18">
        <text>L-threonyl-[protein] + ATP = O-phospho-L-threonyl-[protein] + ADP + H(+)</text>
        <dbReference type="Rhea" id="RHEA:46608"/>
        <dbReference type="Rhea" id="RHEA-COMP:11060"/>
        <dbReference type="Rhea" id="RHEA-COMP:11605"/>
        <dbReference type="ChEBI" id="CHEBI:15378"/>
        <dbReference type="ChEBI" id="CHEBI:30013"/>
        <dbReference type="ChEBI" id="CHEBI:30616"/>
        <dbReference type="ChEBI" id="CHEBI:61977"/>
        <dbReference type="ChEBI" id="CHEBI:456216"/>
        <dbReference type="EC" id="2.7.11.1"/>
    </reaction>
</comment>
<evidence type="ECO:0000256" key="4">
    <source>
        <dbReference type="ARBA" id="ARBA00021345"/>
    </source>
</evidence>
<dbReference type="PROSITE" id="PS51190">
    <property type="entry name" value="FATC"/>
    <property type="match status" value="1"/>
</dbReference>
<keyword evidence="6" id="KW-0808">Transferase</keyword>
<dbReference type="VEuPathDB" id="FungiDB:TRICI_000709"/>
<dbReference type="Pfam" id="PF25030">
    <property type="entry name" value="M-HEAT_ATR"/>
    <property type="match status" value="1"/>
</dbReference>
<feature type="domain" description="PI3K/PI4K catalytic" evidence="20">
    <location>
        <begin position="1900"/>
        <end position="2206"/>
    </location>
</feature>
<feature type="domain" description="FATC" evidence="22">
    <location>
        <begin position="2207"/>
        <end position="2239"/>
    </location>
</feature>
<dbReference type="OrthoDB" id="381190at2759"/>
<dbReference type="SMART" id="SM00802">
    <property type="entry name" value="UME"/>
    <property type="match status" value="1"/>
</dbReference>
<dbReference type="Gene3D" id="3.30.1010.10">
    <property type="entry name" value="Phosphatidylinositol 3-kinase Catalytic Subunit, Chain A, domain 4"/>
    <property type="match status" value="1"/>
</dbReference>
<comment type="subcellular location">
    <subcellularLocation>
        <location evidence="1">Nucleus</location>
    </subcellularLocation>
</comment>
<dbReference type="GO" id="GO:0004674">
    <property type="term" value="F:protein serine/threonine kinase activity"/>
    <property type="evidence" value="ECO:0007669"/>
    <property type="project" value="UniProtKB-KW"/>
</dbReference>
<keyword evidence="5" id="KW-0723">Serine/threonine-protein kinase</keyword>
<evidence type="ECO:0000256" key="1">
    <source>
        <dbReference type="ARBA" id="ARBA00004123"/>
    </source>
</evidence>
<keyword evidence="12" id="KW-0234">DNA repair</keyword>
<evidence type="ECO:0000256" key="12">
    <source>
        <dbReference type="ARBA" id="ARBA00023204"/>
    </source>
</evidence>
<dbReference type="Gene3D" id="1.10.1070.11">
    <property type="entry name" value="Phosphatidylinositol 3-/4-kinase, catalytic domain"/>
    <property type="match status" value="1"/>
</dbReference>
<dbReference type="GO" id="GO:0005694">
    <property type="term" value="C:chromosome"/>
    <property type="evidence" value="ECO:0007669"/>
    <property type="project" value="TreeGrafter"/>
</dbReference>
<evidence type="ECO:0000256" key="13">
    <source>
        <dbReference type="ARBA" id="ARBA00023242"/>
    </source>
</evidence>
<dbReference type="Pfam" id="PF25385">
    <property type="entry name" value="HEAT_MEC1_N"/>
    <property type="match status" value="1"/>
</dbReference>
<keyword evidence="10" id="KW-0067">ATP-binding</keyword>
<dbReference type="GO" id="GO:0006281">
    <property type="term" value="P:DNA repair"/>
    <property type="evidence" value="ECO:0007669"/>
    <property type="project" value="UniProtKB-KW"/>
</dbReference>
<sequence length="2239" mass="255850">MMPDRGQNGSDPGEVTIEWLKGILNGQHDLSVVDTSRIIYPVIDLLSRIQDSKEWNNVASILEATCHVFENTPSTILLYNEIDGNRVEVYYQVLTRVIPFLNERQLAKKASALVYAMFMALGLRAQGLEQLNDFVCFIISHVEAYVSDLSLNNDFEARLLPVDVRNGYPVVYQSTYDIVMVSLSTIKCLFSLLQTSEQLTCTISLSAFRTLTLSMLSILEYVRLKSKGFFDHRDCHELFLQICSTGLDFAANKLDWFELGSRWLAIYHRHLYQISLDSDFSRAICHLILDLSLYILTSDKLTSPFLETVQKFVISQRDTQYYTKNISLALTYMKKAFCPDLEVDYKESFTDESLEAKRLSHYQHYVKPVAYDPSDIQRIIRSMFLHTAPTAGTMLELVGHFVMYFEEEALENKIKLVKQVGELACYLSGHLTMPSLKCSNCDRLYSDISDNRQCLEGFETIFTKVIECEDFFNVSLRMELVATMKRAFTSFQPEIKFDNNTTLGAWIMENIKANSKSLRLATSQLLPCFIKSKEGVQNTENIFEFLGDIDFDTEPHLVETTVVAWCQVARVCDGERLNVVLMKLIRALGSQNSFCCSLVFHSLQNLAKGRGTNCWKMFSPFWSTISLEIVKHLDDGSSLLKIFCDLLDVSPKEFLLRTMQFTVPYLICSRRYNIIERISKLSELPLSRIFIDNQSVVLAVLLVKVQEVVEGDMELGTIIQLVQHRLQESGLINTEATFSQIAAPNVVKSSFEILKLYSPDSGRFSQITRALTCLGSVKFNSANETRVLRQLFSPNNVLQIVTLSSNTVRNVLGRMSYTTKLQCLYGLSMLIQSAPENFKSAVPQICAFLQSALETELLQSAALDAWAAMVEYLDGRNLSMVVGLTFSVIMQKWNFLTPNAQEKGRLVIRKIVFEKLEIHSNADLYRGFPILTTVEGLGTEILEASRNVQQVTTNPLQQLDKLVERCTNENIYVVKQTLTELKEFLSEQPEVISQNWHSNLELNRISNLMYTLLKIPFRFHNADMDIEVLCMECIGIIGALDPHKADRSPQDERLVLVHNFEQAQESKDFVFNLLERFLVKAFISSTDPDSQMYLAYGIQEFLKFCGISVEAKDGMWEKFSLDTRCTIQPLLSSKYTVRDSTPFECSYPIFSPGKKLSYNEWLITFSLNLLRRAKGTNAEKVFGISLGTLRNLDQQYLSVFNFLLPYAALSVIVAEGYSKNETKLRRKIIGHDILLEIFSILNTPLAQDERLAPFHQTIFSLIDYLTKWMRERNKLIYTKERRNFKKSQQRDSAVIIVETFLNQISSEVLATRSFECKSFPRAIMYWENHYNIRGSFQDPTDIYSKFEFMYASLDDTDSLDGISTLFPKFDINQQILYYESTGRWDYALECYEATVSNLSEWDLESQCKVMRCLKKAGRYEDLLGRLNEYVSDRDDEITEEWKELGIEASWLLGNWDSLREWLQTTAADSFEVHIGNALLSLVEDDRAKLEHYLIQARKNISTIISSNSVASFTQRSDQLVKLHALTDLECIGRMSFGDEQTVPCGDITRYLDDRLSLIGSDYGARRYLLALRRSAVSVSKLSSAKHDAAMAWLYIAQDAVKLGQLGPALQASMRSSALGCVLGRVENAKILYRQGEQRKAVAMLEEVLGGELLSRLETMGEGDVIVKQENQETTISSEQAEIALLYTEWLDNSGEDVNTCEYSNYLVNEPWTNSFFSLTGEYVRLMILSYLRSLQCGVQYIYETLPKLITVWLDFSLVVEKICHENEEVYQVIQSLICNVVQDYPSRALWPILGASNSKQESRKKRGLSILKALTSRRGPKLKELLKTGPQLVNALSDLAYKPVPKVPTVSLESLNFDTTVTPNDLTVPVQQMMNATLPSQPAAMKHHNPFSAEVTIYKIDNTVKIQTSMQRPKQIRVYGSNGEMYKILCKPNDDVRKDARLMEFTSSVDKLLKKDDAAARRRLRIATYHVTPLNENFGLIEWVDGAIPIREVLYRLMSGRGIHIDWVAAKDVLNKTRSEEARYEGLRQLIDKYPVVLHEWFLEMFPDPGLWLESRTKFARTTAVMSMVGYILGLGDRHYENLLLLENTGEMMHVDFDCLFNKGLDLDTPERVPFRLTRSIVRAMGLSGYEGLFRRTCEVTLSLLRENEDMLTTILETFLHDPFVEWTQKRKRSRKSVDGISSDRTPEEALATIRNKLRGIKRQDSLALSVSGQVEFVIQQATNQHNLSRMYVGWMPFL</sequence>
<dbReference type="Pfam" id="PF23593">
    <property type="entry name" value="HEAT_ATR"/>
    <property type="match status" value="1"/>
</dbReference>
<dbReference type="PROSITE" id="PS00916">
    <property type="entry name" value="PI3_4_KINASE_2"/>
    <property type="match status" value="1"/>
</dbReference>